<accession>A0A1G5SCE5</accession>
<keyword evidence="2" id="KW-1185">Reference proteome</keyword>
<dbReference type="RefSeq" id="WP_176753838.1">
    <property type="nucleotide sequence ID" value="NZ_FMWO01000032.1"/>
</dbReference>
<dbReference type="Proteomes" id="UP000198729">
    <property type="component" value="Unassembled WGS sequence"/>
</dbReference>
<proteinExistence type="predicted"/>
<protein>
    <submittedName>
        <fullName evidence="1">Uncharacterized protein</fullName>
    </submittedName>
</protein>
<dbReference type="AlphaFoldDB" id="A0A1G5SCE5"/>
<gene>
    <name evidence="1" type="ORF">NSMM_260084</name>
</gene>
<organism evidence="1 2">
    <name type="scientific">Nitrosomonas mobilis</name>
    <dbReference type="NCBI Taxonomy" id="51642"/>
    <lineage>
        <taxon>Bacteria</taxon>
        <taxon>Pseudomonadati</taxon>
        <taxon>Pseudomonadota</taxon>
        <taxon>Betaproteobacteria</taxon>
        <taxon>Nitrosomonadales</taxon>
        <taxon>Nitrosomonadaceae</taxon>
        <taxon>Nitrosomonas</taxon>
    </lineage>
</organism>
<reference evidence="1 2" key="1">
    <citation type="submission" date="2016-10" db="EMBL/GenBank/DDBJ databases">
        <authorList>
            <person name="de Groot N.N."/>
        </authorList>
    </citation>
    <scope>NUCLEOTIDE SEQUENCE [LARGE SCALE GENOMIC DNA]</scope>
    <source>
        <strain evidence="1">1</strain>
    </source>
</reference>
<dbReference type="STRING" id="51642.NSMM_260084"/>
<sequence>MQSVIQFYSEKLEAKKIVVSMIEISALMIAYPTWSANNIHNLHTFT</sequence>
<dbReference type="EMBL" id="FMWO01000032">
    <property type="protein sequence ID" value="SCZ84788.1"/>
    <property type="molecule type" value="Genomic_DNA"/>
</dbReference>
<evidence type="ECO:0000313" key="1">
    <source>
        <dbReference type="EMBL" id="SCZ84788.1"/>
    </source>
</evidence>
<name>A0A1G5SCE5_9PROT</name>
<evidence type="ECO:0000313" key="2">
    <source>
        <dbReference type="Proteomes" id="UP000198729"/>
    </source>
</evidence>